<evidence type="ECO:0000313" key="5">
    <source>
        <dbReference type="Proteomes" id="UP000642748"/>
    </source>
</evidence>
<keyword evidence="2" id="KW-0472">Membrane</keyword>
<evidence type="ECO:0000256" key="2">
    <source>
        <dbReference type="SAM" id="Phobius"/>
    </source>
</evidence>
<protein>
    <recommendedName>
        <fullName evidence="3">DUF4190 domain-containing protein</fullName>
    </recommendedName>
</protein>
<accession>A0A8J3QKZ2</accession>
<keyword evidence="5" id="KW-1185">Reference proteome</keyword>
<comment type="caution">
    <text evidence="4">The sequence shown here is derived from an EMBL/GenBank/DDBJ whole genome shotgun (WGS) entry which is preliminary data.</text>
</comment>
<feature type="transmembrane region" description="Helical" evidence="2">
    <location>
        <begin position="126"/>
        <end position="157"/>
    </location>
</feature>
<evidence type="ECO:0000313" key="4">
    <source>
        <dbReference type="EMBL" id="GIH12526.1"/>
    </source>
</evidence>
<feature type="transmembrane region" description="Helical" evidence="2">
    <location>
        <begin position="178"/>
        <end position="204"/>
    </location>
</feature>
<keyword evidence="2" id="KW-1133">Transmembrane helix</keyword>
<dbReference type="AlphaFoldDB" id="A0A8J3QKZ2"/>
<evidence type="ECO:0000256" key="1">
    <source>
        <dbReference type="SAM" id="MobiDB-lite"/>
    </source>
</evidence>
<gene>
    <name evidence="4" type="ORF">Raf01_06980</name>
</gene>
<keyword evidence="2" id="KW-0812">Transmembrane</keyword>
<sequence length="213" mass="22283">MTYPPPPGGWQDPAGGQPTYIDPVSGQPASVSPAPTQPYPSATQQPTYPAYPQDQQQYGQPGQPAYPTDPAQQQQYAQPAYPTDPAQQQYAQPGQAAYPATAYPNYTGYTGYTTPGMPMGPKNNGLAIASMVVSLAGVLFLACYGGGGLFGLVGAILGHIAKRQIRERGEGGGGMATAGIIIGWIVLALGIVVLIGIIIFVVWATKQPEYTNP</sequence>
<organism evidence="4 5">
    <name type="scientific">Rugosimonospora africana</name>
    <dbReference type="NCBI Taxonomy" id="556532"/>
    <lineage>
        <taxon>Bacteria</taxon>
        <taxon>Bacillati</taxon>
        <taxon>Actinomycetota</taxon>
        <taxon>Actinomycetes</taxon>
        <taxon>Micromonosporales</taxon>
        <taxon>Micromonosporaceae</taxon>
        <taxon>Rugosimonospora</taxon>
    </lineage>
</organism>
<dbReference type="RefSeq" id="WP_203916245.1">
    <property type="nucleotide sequence ID" value="NZ_BONZ01000008.1"/>
</dbReference>
<dbReference type="InterPro" id="IPR025241">
    <property type="entry name" value="DUF4190"/>
</dbReference>
<reference evidence="4" key="1">
    <citation type="submission" date="2021-01" db="EMBL/GenBank/DDBJ databases">
        <title>Whole genome shotgun sequence of Rugosimonospora africana NBRC 104875.</title>
        <authorList>
            <person name="Komaki H."/>
            <person name="Tamura T."/>
        </authorList>
    </citation>
    <scope>NUCLEOTIDE SEQUENCE</scope>
    <source>
        <strain evidence="4">NBRC 104875</strain>
    </source>
</reference>
<feature type="region of interest" description="Disordered" evidence="1">
    <location>
        <begin position="1"/>
        <end position="94"/>
    </location>
</feature>
<feature type="domain" description="DUF4190" evidence="3">
    <location>
        <begin position="126"/>
        <end position="192"/>
    </location>
</feature>
<proteinExistence type="predicted"/>
<feature type="compositionally biased region" description="Low complexity" evidence="1">
    <location>
        <begin position="42"/>
        <end position="94"/>
    </location>
</feature>
<name>A0A8J3QKZ2_9ACTN</name>
<dbReference type="EMBL" id="BONZ01000008">
    <property type="protein sequence ID" value="GIH12526.1"/>
    <property type="molecule type" value="Genomic_DNA"/>
</dbReference>
<dbReference type="Pfam" id="PF13828">
    <property type="entry name" value="DUF4190"/>
    <property type="match status" value="1"/>
</dbReference>
<dbReference type="Proteomes" id="UP000642748">
    <property type="component" value="Unassembled WGS sequence"/>
</dbReference>
<evidence type="ECO:0000259" key="3">
    <source>
        <dbReference type="Pfam" id="PF13828"/>
    </source>
</evidence>